<evidence type="ECO:0000313" key="8">
    <source>
        <dbReference type="EMBL" id="NXS81630.1"/>
    </source>
</evidence>
<dbReference type="GO" id="GO:0003964">
    <property type="term" value="F:RNA-directed DNA polymerase activity"/>
    <property type="evidence" value="ECO:0007669"/>
    <property type="project" value="UniProtKB-KW"/>
</dbReference>
<dbReference type="GO" id="GO:0015074">
    <property type="term" value="P:DNA integration"/>
    <property type="evidence" value="ECO:0007669"/>
    <property type="project" value="InterPro"/>
</dbReference>
<dbReference type="InterPro" id="IPR012337">
    <property type="entry name" value="RNaseH-like_sf"/>
</dbReference>
<feature type="non-terminal residue" evidence="8">
    <location>
        <position position="1"/>
    </location>
</feature>
<reference evidence="8 9" key="1">
    <citation type="submission" date="2019-09" db="EMBL/GenBank/DDBJ databases">
        <title>Bird 10,000 Genomes (B10K) Project - Family phase.</title>
        <authorList>
            <person name="Zhang G."/>
        </authorList>
    </citation>
    <scope>NUCLEOTIDE SEQUENCE [LARGE SCALE GENOMIC DNA]</scope>
    <source>
        <strain evidence="8">B10K-DU-002-58</strain>
        <tissue evidence="8">Muscle</tissue>
    </source>
</reference>
<evidence type="ECO:0000256" key="4">
    <source>
        <dbReference type="ARBA" id="ARBA00022759"/>
    </source>
</evidence>
<dbReference type="InterPro" id="IPR036397">
    <property type="entry name" value="RNaseH_sf"/>
</dbReference>
<evidence type="ECO:0000256" key="2">
    <source>
        <dbReference type="ARBA" id="ARBA00022695"/>
    </source>
</evidence>
<protein>
    <submittedName>
        <fullName evidence="8">TF29 protein</fullName>
    </submittedName>
</protein>
<evidence type="ECO:0000313" key="9">
    <source>
        <dbReference type="Proteomes" id="UP000545329"/>
    </source>
</evidence>
<dbReference type="Proteomes" id="UP000545329">
    <property type="component" value="Unassembled WGS sequence"/>
</dbReference>
<proteinExistence type="predicted"/>
<sequence length="276" mass="31632">LHTTARWGTQALCDHFLRTYGCIGIHEIAKVITRNCMTCQRINAKVMRRTIPGGGGLARRPFQNIQVDFTELPPLGRFRYLLVIVDHLTHWIETFPTVNATAGIVSKILLEQVIPRCGIINSVDSDQGSHFSSKVLQQTMAALNISWMLHTPWCPQSSGRVERMNRTLQELLTKLVTETKLNWLKCLLLALMRIRTRPQTDIGASPYEMLFGLPFLTTPNNLATYKEGEDRIKKYVQTIAKTLEHLRRKGYLHQSTPIDFNIHPFQLGDWVLIKTW</sequence>
<feature type="domain" description="Integrase catalytic" evidence="7">
    <location>
        <begin position="57"/>
        <end position="214"/>
    </location>
</feature>
<feature type="non-terminal residue" evidence="8">
    <location>
        <position position="276"/>
    </location>
</feature>
<evidence type="ECO:0000256" key="5">
    <source>
        <dbReference type="ARBA" id="ARBA00022801"/>
    </source>
</evidence>
<evidence type="ECO:0000259" key="7">
    <source>
        <dbReference type="PROSITE" id="PS50994"/>
    </source>
</evidence>
<keyword evidence="6" id="KW-0695">RNA-directed DNA polymerase</keyword>
<organism evidence="8 9">
    <name type="scientific">Erpornis zantholeuca</name>
    <dbReference type="NCBI Taxonomy" id="1112836"/>
    <lineage>
        <taxon>Eukaryota</taxon>
        <taxon>Metazoa</taxon>
        <taxon>Chordata</taxon>
        <taxon>Craniata</taxon>
        <taxon>Vertebrata</taxon>
        <taxon>Euteleostomi</taxon>
        <taxon>Archelosauria</taxon>
        <taxon>Archosauria</taxon>
        <taxon>Dinosauria</taxon>
        <taxon>Saurischia</taxon>
        <taxon>Theropoda</taxon>
        <taxon>Coelurosauria</taxon>
        <taxon>Aves</taxon>
        <taxon>Neognathae</taxon>
        <taxon>Neoaves</taxon>
        <taxon>Telluraves</taxon>
        <taxon>Australaves</taxon>
        <taxon>Passeriformes</taxon>
        <taxon>Sylvioidea</taxon>
        <taxon>Timaliidae</taxon>
        <taxon>Erpornis</taxon>
    </lineage>
</organism>
<dbReference type="OrthoDB" id="9906983at2759"/>
<keyword evidence="1" id="KW-0808">Transferase</keyword>
<accession>A0A7L2XEH3</accession>
<keyword evidence="2" id="KW-0548">Nucleotidyltransferase</keyword>
<dbReference type="InterPro" id="IPR001584">
    <property type="entry name" value="Integrase_cat-core"/>
</dbReference>
<dbReference type="GO" id="GO:0016787">
    <property type="term" value="F:hydrolase activity"/>
    <property type="evidence" value="ECO:0007669"/>
    <property type="project" value="UniProtKB-KW"/>
</dbReference>
<evidence type="ECO:0000256" key="1">
    <source>
        <dbReference type="ARBA" id="ARBA00022679"/>
    </source>
</evidence>
<dbReference type="GO" id="GO:0004519">
    <property type="term" value="F:endonuclease activity"/>
    <property type="evidence" value="ECO:0007669"/>
    <property type="project" value="UniProtKB-KW"/>
</dbReference>
<evidence type="ECO:0000256" key="3">
    <source>
        <dbReference type="ARBA" id="ARBA00022722"/>
    </source>
</evidence>
<name>A0A7L2XEH3_9PASS</name>
<keyword evidence="3" id="KW-0540">Nuclease</keyword>
<dbReference type="Pfam" id="PF00665">
    <property type="entry name" value="rve"/>
    <property type="match status" value="1"/>
</dbReference>
<dbReference type="PANTHER" id="PTHR41694">
    <property type="entry name" value="ENDOGENOUS RETROVIRUS GROUP K MEMBER POL PROTEIN"/>
    <property type="match status" value="1"/>
</dbReference>
<dbReference type="EMBL" id="VZTN01012978">
    <property type="protein sequence ID" value="NXS81630.1"/>
    <property type="molecule type" value="Genomic_DNA"/>
</dbReference>
<keyword evidence="4" id="KW-0255">Endonuclease</keyword>
<dbReference type="AlphaFoldDB" id="A0A7L2XEH3"/>
<comment type="caution">
    <text evidence="8">The sequence shown here is derived from an EMBL/GenBank/DDBJ whole genome shotgun (WGS) entry which is preliminary data.</text>
</comment>
<dbReference type="Gene3D" id="3.30.420.10">
    <property type="entry name" value="Ribonuclease H-like superfamily/Ribonuclease H"/>
    <property type="match status" value="1"/>
</dbReference>
<evidence type="ECO:0000256" key="6">
    <source>
        <dbReference type="ARBA" id="ARBA00022918"/>
    </source>
</evidence>
<keyword evidence="5" id="KW-0378">Hydrolase</keyword>
<dbReference type="PANTHER" id="PTHR41694:SF5">
    <property type="entry name" value="RIBONUCLEASE H"/>
    <property type="match status" value="1"/>
</dbReference>
<keyword evidence="9" id="KW-1185">Reference proteome</keyword>
<dbReference type="SUPFAM" id="SSF53098">
    <property type="entry name" value="Ribonuclease H-like"/>
    <property type="match status" value="1"/>
</dbReference>
<dbReference type="GO" id="GO:0003676">
    <property type="term" value="F:nucleic acid binding"/>
    <property type="evidence" value="ECO:0007669"/>
    <property type="project" value="InterPro"/>
</dbReference>
<gene>
    <name evidence="8" type="primary">Tf29</name>
    <name evidence="8" type="ORF">ERPZAN_R15387</name>
</gene>
<dbReference type="PROSITE" id="PS50994">
    <property type="entry name" value="INTEGRASE"/>
    <property type="match status" value="1"/>
</dbReference>